<feature type="compositionally biased region" description="Polar residues" evidence="1">
    <location>
        <begin position="78"/>
        <end position="87"/>
    </location>
</feature>
<name>A0AA36J5I3_9DINO</name>
<sequence>MQVLLRGDTCFQKVRNLIESDLFGYIITSLVMVNAVIIGVETDFAARNGGAGKLPYSHAIGQIFCPPPEETKGGGGMWSSQQKGFKD</sequence>
<evidence type="ECO:0000313" key="4">
    <source>
        <dbReference type="Proteomes" id="UP001178507"/>
    </source>
</evidence>
<proteinExistence type="predicted"/>
<keyword evidence="2" id="KW-0812">Transmembrane</keyword>
<comment type="caution">
    <text evidence="3">The sequence shown here is derived from an EMBL/GenBank/DDBJ whole genome shotgun (WGS) entry which is preliminary data.</text>
</comment>
<dbReference type="Proteomes" id="UP001178507">
    <property type="component" value="Unassembled WGS sequence"/>
</dbReference>
<reference evidence="3" key="1">
    <citation type="submission" date="2023-08" db="EMBL/GenBank/DDBJ databases">
        <authorList>
            <person name="Chen Y."/>
            <person name="Shah S."/>
            <person name="Dougan E. K."/>
            <person name="Thang M."/>
            <person name="Chan C."/>
        </authorList>
    </citation>
    <scope>NUCLEOTIDE SEQUENCE</scope>
</reference>
<feature type="region of interest" description="Disordered" evidence="1">
    <location>
        <begin position="68"/>
        <end position="87"/>
    </location>
</feature>
<protein>
    <submittedName>
        <fullName evidence="3">Uncharacterized protein</fullName>
    </submittedName>
</protein>
<keyword evidence="2" id="KW-0472">Membrane</keyword>
<keyword evidence="2" id="KW-1133">Transmembrane helix</keyword>
<evidence type="ECO:0000256" key="1">
    <source>
        <dbReference type="SAM" id="MobiDB-lite"/>
    </source>
</evidence>
<dbReference type="AlphaFoldDB" id="A0AA36J5I3"/>
<evidence type="ECO:0000313" key="3">
    <source>
        <dbReference type="EMBL" id="CAJ1400023.1"/>
    </source>
</evidence>
<keyword evidence="4" id="KW-1185">Reference proteome</keyword>
<evidence type="ECO:0000256" key="2">
    <source>
        <dbReference type="SAM" id="Phobius"/>
    </source>
</evidence>
<organism evidence="3 4">
    <name type="scientific">Effrenium voratum</name>
    <dbReference type="NCBI Taxonomy" id="2562239"/>
    <lineage>
        <taxon>Eukaryota</taxon>
        <taxon>Sar</taxon>
        <taxon>Alveolata</taxon>
        <taxon>Dinophyceae</taxon>
        <taxon>Suessiales</taxon>
        <taxon>Symbiodiniaceae</taxon>
        <taxon>Effrenium</taxon>
    </lineage>
</organism>
<feature type="transmembrane region" description="Helical" evidence="2">
    <location>
        <begin position="22"/>
        <end position="40"/>
    </location>
</feature>
<accession>A0AA36J5I3</accession>
<gene>
    <name evidence="3" type="ORF">EVOR1521_LOCUS23456</name>
</gene>
<dbReference type="EMBL" id="CAUJNA010003356">
    <property type="protein sequence ID" value="CAJ1400023.1"/>
    <property type="molecule type" value="Genomic_DNA"/>
</dbReference>